<dbReference type="Proteomes" id="UP000030763">
    <property type="component" value="Unassembled WGS sequence"/>
</dbReference>
<evidence type="ECO:0000259" key="11">
    <source>
        <dbReference type="PROSITE" id="PS51706"/>
    </source>
</evidence>
<dbReference type="GO" id="GO:0051301">
    <property type="term" value="P:cell division"/>
    <property type="evidence" value="ECO:0007669"/>
    <property type="project" value="UniProtKB-KW"/>
</dbReference>
<evidence type="ECO:0000256" key="1">
    <source>
        <dbReference type="ARBA" id="ARBA00001946"/>
    </source>
</evidence>
<evidence type="ECO:0000256" key="6">
    <source>
        <dbReference type="ARBA" id="ARBA00022842"/>
    </source>
</evidence>
<evidence type="ECO:0000256" key="8">
    <source>
        <dbReference type="ARBA" id="ARBA00023210"/>
    </source>
</evidence>
<keyword evidence="9" id="KW-0131">Cell cycle</keyword>
<dbReference type="GO" id="GO:0005525">
    <property type="term" value="F:GTP binding"/>
    <property type="evidence" value="ECO:0007669"/>
    <property type="project" value="UniProtKB-KW"/>
</dbReference>
<dbReference type="GeneID" id="25338805"/>
<feature type="compositionally biased region" description="Polar residues" evidence="10">
    <location>
        <begin position="491"/>
        <end position="514"/>
    </location>
</feature>
<dbReference type="PANTHER" id="PTHR11649">
    <property type="entry name" value="MSS1/TRME-RELATED GTP-BINDING PROTEIN"/>
    <property type="match status" value="1"/>
</dbReference>
<dbReference type="InterPro" id="IPR019987">
    <property type="entry name" value="GTP-bd_ribosome_bio_YsxC"/>
</dbReference>
<feature type="compositionally biased region" description="Polar residues" evidence="10">
    <location>
        <begin position="1050"/>
        <end position="1060"/>
    </location>
</feature>
<dbReference type="CDD" id="cd01876">
    <property type="entry name" value="YihA_EngB"/>
    <property type="match status" value="1"/>
</dbReference>
<dbReference type="InterPro" id="IPR006073">
    <property type="entry name" value="GTP-bd"/>
</dbReference>
<dbReference type="NCBIfam" id="TIGR03598">
    <property type="entry name" value="GTPase_YsxC"/>
    <property type="match status" value="1"/>
</dbReference>
<feature type="compositionally biased region" description="Low complexity" evidence="10">
    <location>
        <begin position="895"/>
        <end position="904"/>
    </location>
</feature>
<evidence type="ECO:0000256" key="10">
    <source>
        <dbReference type="SAM" id="MobiDB-lite"/>
    </source>
</evidence>
<dbReference type="OMA" id="RLQWTEM"/>
<keyword evidence="13" id="KW-1185">Reference proteome</keyword>
<keyword evidence="3" id="KW-0132">Cell division</keyword>
<sequence>MAVRRTSLSCCLCLAPARTAGGPLLLHPLRLGPPLASLCPLPFFFGPTAALNRSLSARLSLRLPWPLLASGRHNQYSPGCLPIPLSRLHDIHRHLRIPYGAWSGGSTLGSVPPSLPARPVGAHGFSSEGGATPHLVPLRKQLRAIKRLDPKLQLHVLREGLGRPRCQRAQRLLKRGDPQAVSARCPFFLQQLKPRLRLWKNALTVEELPPPLYPEVAFAGRSNAGKSTLLNELCGRSGTAAVSRRPGSTQSLFFFKAGSPCCICLVDLPGYGYAEAEASKRLQWTEMSLFYLKARPNLKRVFLLVDARWGLKASDICLLSFFERHRIPFQLVLTKADLPEQKSLIKILQIASVEMKKFKGCAGPPLAVSALRHRGLDHLRAEIEKLRLSKELVIGRLRLKASKGKSFVHEILYSPLTLACRLLASMPLFAMKGGSCCRAFTAVRWLLNDASRGHNPHSVGLLCFVCIIQAANLVEARRLKKEANKLGGGVSSLSTAEHTKTATTPGLAASTATGSPEREAQKQDKQLVQAPDDPVARALERWGTPLSSAASRSLDRILTQEEGGCSGDEPKGSGEAEDLAAEGESPLNRKALELIAVSPQDEAGVDALGGTEFTVEEVSAVRRRTALSSVLAAAVDRAAGALPLPDVSCAETLIRDLLPSSSCTMRHVHKATEPHEEPLAGEVTARYLQEVNTNATPLSAPVSDALHSSSLHVDMRNPRQSAKPANSAWAANVFHEVRLDSSAAAASSASLHCCKRVGVEFEGDCATSLEACVEYAGKSALEAQRPNQNEKHPQQSKKLSLSPAGREDPSGAPARNASKRPLDLLRANDWRARRVGRAAVEIDMCLPRVQDAAGNVATLDLGSWDSEHKRCAPVQHMSQCPPGPLPDLSAVLNAQQQQQQRQRQPTARTHKDTVSRRSPSRPPLGGAVFLDEETLAAEDFSCSATRAKGRIGSAPDPSNYTGAHELDMQRSFDRKWRNELLPVGGSSEASNLGTSKSEEKHGIAGGAQRNKAGQSNPFRIPQDYIGTREDRTKATTKRLALEILLQRAQEAQRSTDSSLGSEERNRNTADSLLFSAAQRRQERRLKDLANKTNRRQGRSKEMSWDVAYRKWARWAKAHPALAREAPRPSAKILKKSVEKLGRHVCRRQEARQ</sequence>
<name>U6M319_EIMMA</name>
<feature type="region of interest" description="Disordered" evidence="10">
    <location>
        <begin position="893"/>
        <end position="926"/>
    </location>
</feature>
<organism evidence="12 13">
    <name type="scientific">Eimeria maxima</name>
    <name type="common">Coccidian parasite</name>
    <dbReference type="NCBI Taxonomy" id="5804"/>
    <lineage>
        <taxon>Eukaryota</taxon>
        <taxon>Sar</taxon>
        <taxon>Alveolata</taxon>
        <taxon>Apicomplexa</taxon>
        <taxon>Conoidasida</taxon>
        <taxon>Coccidia</taxon>
        <taxon>Eucoccidiorida</taxon>
        <taxon>Eimeriorina</taxon>
        <taxon>Eimeriidae</taxon>
        <taxon>Eimeria</taxon>
    </lineage>
</organism>
<keyword evidence="4" id="KW-0479">Metal-binding</keyword>
<dbReference type="InterPro" id="IPR030393">
    <property type="entry name" value="G_ENGB_dom"/>
</dbReference>
<feature type="region of interest" description="Disordered" evidence="10">
    <location>
        <begin position="487"/>
        <end position="530"/>
    </location>
</feature>
<feature type="region of interest" description="Disordered" evidence="10">
    <location>
        <begin position="783"/>
        <end position="820"/>
    </location>
</feature>
<evidence type="ECO:0000256" key="9">
    <source>
        <dbReference type="ARBA" id="ARBA00023306"/>
    </source>
</evidence>
<keyword evidence="7" id="KW-0342">GTP-binding</keyword>
<feature type="region of interest" description="Disordered" evidence="10">
    <location>
        <begin position="1050"/>
        <end position="1076"/>
    </location>
</feature>
<dbReference type="InterPro" id="IPR027417">
    <property type="entry name" value="P-loop_NTPase"/>
</dbReference>
<evidence type="ECO:0000256" key="3">
    <source>
        <dbReference type="ARBA" id="ARBA00022618"/>
    </source>
</evidence>
<dbReference type="EMBL" id="HG718781">
    <property type="protein sequence ID" value="CDJ56060.1"/>
    <property type="molecule type" value="Genomic_DNA"/>
</dbReference>
<dbReference type="Gene3D" id="3.40.50.300">
    <property type="entry name" value="P-loop containing nucleotide triphosphate hydrolases"/>
    <property type="match status" value="1"/>
</dbReference>
<dbReference type="OrthoDB" id="391988at2759"/>
<keyword evidence="5" id="KW-0547">Nucleotide-binding</keyword>
<keyword evidence="8" id="KW-0717">Septation</keyword>
<evidence type="ECO:0000256" key="5">
    <source>
        <dbReference type="ARBA" id="ARBA00022741"/>
    </source>
</evidence>
<feature type="domain" description="EngB-type G" evidence="11">
    <location>
        <begin position="212"/>
        <end position="389"/>
    </location>
</feature>
<dbReference type="GO" id="GO:0046872">
    <property type="term" value="F:metal ion binding"/>
    <property type="evidence" value="ECO:0007669"/>
    <property type="project" value="UniProtKB-KW"/>
</dbReference>
<dbReference type="AlphaFoldDB" id="U6M319"/>
<dbReference type="Pfam" id="PF01926">
    <property type="entry name" value="MMR_HSR1"/>
    <property type="match status" value="1"/>
</dbReference>
<dbReference type="PANTHER" id="PTHR11649:SF13">
    <property type="entry name" value="ENGB-TYPE G DOMAIN-CONTAINING PROTEIN"/>
    <property type="match status" value="1"/>
</dbReference>
<evidence type="ECO:0000313" key="12">
    <source>
        <dbReference type="EMBL" id="CDJ56060.1"/>
    </source>
</evidence>
<reference evidence="12" key="1">
    <citation type="submission" date="2013-10" db="EMBL/GenBank/DDBJ databases">
        <title>Genomic analysis of the causative agents of coccidiosis in chickens.</title>
        <authorList>
            <person name="Reid A.J."/>
            <person name="Blake D."/>
            <person name="Billington K."/>
            <person name="Browne H."/>
            <person name="Dunn M."/>
            <person name="Hung S."/>
            <person name="Kawahara F."/>
            <person name="Miranda-Saavedra D."/>
            <person name="Mourier T."/>
            <person name="Nagra H."/>
            <person name="Otto T.D."/>
            <person name="Rawlings N."/>
            <person name="Sanchez A."/>
            <person name="Sanders M."/>
            <person name="Subramaniam C."/>
            <person name="Tay Y."/>
            <person name="Dear P."/>
            <person name="Doerig C."/>
            <person name="Gruber A."/>
            <person name="Parkinson J."/>
            <person name="Shirley M."/>
            <person name="Wan K.L."/>
            <person name="Berriman M."/>
            <person name="Tomley F."/>
            <person name="Pain A."/>
        </authorList>
    </citation>
    <scope>NUCLEOTIDE SEQUENCE [LARGE SCALE GENOMIC DNA]</scope>
    <source>
        <strain evidence="12">Weybridge</strain>
    </source>
</reference>
<dbReference type="SUPFAM" id="SSF52540">
    <property type="entry name" value="P-loop containing nucleoside triphosphate hydrolases"/>
    <property type="match status" value="1"/>
</dbReference>
<feature type="region of interest" description="Disordered" evidence="10">
    <location>
        <begin position="983"/>
        <end position="1028"/>
    </location>
</feature>
<feature type="region of interest" description="Disordered" evidence="10">
    <location>
        <begin position="561"/>
        <end position="582"/>
    </location>
</feature>
<evidence type="ECO:0000313" key="13">
    <source>
        <dbReference type="Proteomes" id="UP000030763"/>
    </source>
</evidence>
<comment type="similarity">
    <text evidence="2">Belongs to the TRAFAC class TrmE-Era-EngA-EngB-Septin-like GTPase superfamily. EngB GTPase family.</text>
</comment>
<evidence type="ECO:0000256" key="7">
    <source>
        <dbReference type="ARBA" id="ARBA00023134"/>
    </source>
</evidence>
<comment type="cofactor">
    <cofactor evidence="1">
        <name>Mg(2+)</name>
        <dbReference type="ChEBI" id="CHEBI:18420"/>
    </cofactor>
</comment>
<evidence type="ECO:0000256" key="4">
    <source>
        <dbReference type="ARBA" id="ARBA00022723"/>
    </source>
</evidence>
<feature type="compositionally biased region" description="Basic and acidic residues" evidence="10">
    <location>
        <begin position="516"/>
        <end position="525"/>
    </location>
</feature>
<dbReference type="HAMAP" id="MF_00321">
    <property type="entry name" value="GTPase_EngB"/>
    <property type="match status" value="1"/>
</dbReference>
<reference evidence="12" key="2">
    <citation type="submission" date="2013-10" db="EMBL/GenBank/DDBJ databases">
        <authorList>
            <person name="Aslett M."/>
        </authorList>
    </citation>
    <scope>NUCLEOTIDE SEQUENCE [LARGE SCALE GENOMIC DNA]</scope>
    <source>
        <strain evidence="12">Weybridge</strain>
    </source>
</reference>
<accession>U6M319</accession>
<dbReference type="VEuPathDB" id="ToxoDB:EMWEY_00048190"/>
<keyword evidence="6" id="KW-0460">Magnesium</keyword>
<gene>
    <name evidence="12" type="ORF">EMWEY_00048190</name>
</gene>
<dbReference type="RefSeq" id="XP_013332710.1">
    <property type="nucleotide sequence ID" value="XM_013477256.1"/>
</dbReference>
<dbReference type="PROSITE" id="PS51706">
    <property type="entry name" value="G_ENGB"/>
    <property type="match status" value="1"/>
</dbReference>
<evidence type="ECO:0000256" key="2">
    <source>
        <dbReference type="ARBA" id="ARBA00009638"/>
    </source>
</evidence>
<proteinExistence type="inferred from homology"/>
<protein>
    <submittedName>
        <fullName evidence="12">GTP-binding conserved hypothetical domain-containing protein, putative</fullName>
    </submittedName>
</protein>